<accession>A0A8S2Q9F9</accession>
<sequence>FRHIDLIGNDTNKNMALSPPNDSTNRLISLNLINNNDIGRTLTLLKTRKVLVIYTGGTIGMKAQNNVLAPVENCLQEELRRMNIAHDKQYADSIRETDPRELFLYLPSPNETECIAYYILEYKPLLDSANMTFDNYIQIALNIKDVYELFDGFVILHGTDTMSYTAAALSFMFEHLSKPIVLTGSQIPIFEARCDGRDNLIGSLIVAGKLAHRIPEVTVYFNNRLYRGNRVTKIDSEGLNAYESYNFPPLAEIGINVQVKRDLIFDKGYGQFAVCTNLNINVGVLRLYPGITAKTVRQFLESPIEGIVLQTYGSGNVPSNRMDLLDELRKATERGVIIVNCTQCIKGSVQYMYEAATYLNQINVISGHDMTVEAALMKLSFVLARYSDNNRRKQKMIQNLRGEMSVNNPHQYIRQLSNYND</sequence>
<keyword evidence="2" id="KW-0677">Repeat</keyword>
<feature type="binding site" evidence="7">
    <location>
        <begin position="159"/>
        <end position="160"/>
    </location>
    <ligand>
        <name>substrate</name>
    </ligand>
</feature>
<dbReference type="Gene3D" id="3.40.50.40">
    <property type="match status" value="1"/>
</dbReference>
<feature type="domain" description="Asparaginase/glutaminase C-terminal" evidence="10">
    <location>
        <begin position="281"/>
        <end position="394"/>
    </location>
</feature>
<protein>
    <recommendedName>
        <fullName evidence="1">asparaginase</fullName>
        <ecNumber evidence="1">3.5.1.1</ecNumber>
    </recommendedName>
</protein>
<keyword evidence="3" id="KW-0378">Hydrolase</keyword>
<dbReference type="SMART" id="SM00870">
    <property type="entry name" value="Asparaginase"/>
    <property type="match status" value="1"/>
</dbReference>
<dbReference type="InterPro" id="IPR040919">
    <property type="entry name" value="Asparaginase_C"/>
</dbReference>
<dbReference type="PIRSF" id="PIRSF001220">
    <property type="entry name" value="L-ASNase_gatD"/>
    <property type="match status" value="1"/>
</dbReference>
<dbReference type="NCBIfam" id="TIGR00519">
    <property type="entry name" value="asnASE_I"/>
    <property type="match status" value="1"/>
</dbReference>
<evidence type="ECO:0000256" key="8">
    <source>
        <dbReference type="PROSITE-ProRule" id="PRU10100"/>
    </source>
</evidence>
<dbReference type="InterPro" id="IPR027475">
    <property type="entry name" value="Asparaginase/glutaminase_AS2"/>
</dbReference>
<evidence type="ECO:0000256" key="7">
    <source>
        <dbReference type="PIRSR" id="PIRSR001220-2"/>
    </source>
</evidence>
<evidence type="ECO:0000256" key="2">
    <source>
        <dbReference type="ARBA" id="ARBA00022737"/>
    </source>
</evidence>
<keyword evidence="4" id="KW-0040">ANK repeat</keyword>
<dbReference type="PRINTS" id="PR00139">
    <property type="entry name" value="ASNGLNASE"/>
</dbReference>
<dbReference type="InterPro" id="IPR006034">
    <property type="entry name" value="Asparaginase/glutaminase-like"/>
</dbReference>
<dbReference type="EMBL" id="CAJNOK010018949">
    <property type="protein sequence ID" value="CAF1291272.1"/>
    <property type="molecule type" value="Genomic_DNA"/>
</dbReference>
<evidence type="ECO:0000256" key="1">
    <source>
        <dbReference type="ARBA" id="ARBA00012920"/>
    </source>
</evidence>
<dbReference type="Pfam" id="PF17763">
    <property type="entry name" value="Asparaginase_C"/>
    <property type="match status" value="1"/>
</dbReference>
<evidence type="ECO:0000256" key="6">
    <source>
        <dbReference type="PIRSR" id="PIRSR001220-1"/>
    </source>
</evidence>
<dbReference type="PIRSF" id="PIRSF500176">
    <property type="entry name" value="L_ASNase"/>
    <property type="match status" value="1"/>
</dbReference>
<dbReference type="PANTHER" id="PTHR11707:SF28">
    <property type="entry name" value="60 KDA LYSOPHOSPHOLIPASE"/>
    <property type="match status" value="1"/>
</dbReference>
<dbReference type="AlphaFoldDB" id="A0A8S2Q9F9"/>
<reference evidence="12" key="1">
    <citation type="submission" date="2021-02" db="EMBL/GenBank/DDBJ databases">
        <authorList>
            <person name="Nowell W R."/>
        </authorList>
    </citation>
    <scope>NUCLEOTIDE SEQUENCE</scope>
</reference>
<dbReference type="InterPro" id="IPR027473">
    <property type="entry name" value="L-asparaginase_C"/>
</dbReference>
<evidence type="ECO:0000256" key="4">
    <source>
        <dbReference type="ARBA" id="ARBA00023043"/>
    </source>
</evidence>
<feature type="active site" evidence="8">
    <location>
        <position position="159"/>
    </location>
</feature>
<feature type="non-terminal residue" evidence="12">
    <location>
        <position position="1"/>
    </location>
</feature>
<feature type="binding site" evidence="7">
    <location>
        <position position="128"/>
    </location>
    <ligand>
        <name>substrate</name>
    </ligand>
</feature>
<dbReference type="SUPFAM" id="SSF53774">
    <property type="entry name" value="Glutaminase/Asparaginase"/>
    <property type="match status" value="1"/>
</dbReference>
<dbReference type="PANTHER" id="PTHR11707">
    <property type="entry name" value="L-ASPARAGINASE"/>
    <property type="match status" value="1"/>
</dbReference>
<dbReference type="PROSITE" id="PS00917">
    <property type="entry name" value="ASN_GLN_ASE_2"/>
    <property type="match status" value="1"/>
</dbReference>
<dbReference type="InterPro" id="IPR041725">
    <property type="entry name" value="L-asparaginase_I"/>
</dbReference>
<dbReference type="PROSITE" id="PS51732">
    <property type="entry name" value="ASN_GLN_ASE_3"/>
    <property type="match status" value="1"/>
</dbReference>
<dbReference type="SFLD" id="SFLDS00057">
    <property type="entry name" value="Glutaminase/Asparaginase"/>
    <property type="match status" value="1"/>
</dbReference>
<dbReference type="GO" id="GO:0009066">
    <property type="term" value="P:aspartate family amino acid metabolic process"/>
    <property type="evidence" value="ECO:0007669"/>
    <property type="project" value="UniProtKB-ARBA"/>
</dbReference>
<evidence type="ECO:0000259" key="10">
    <source>
        <dbReference type="Pfam" id="PF17763"/>
    </source>
</evidence>
<proteinExistence type="inferred from homology"/>
<feature type="domain" description="L-asparaginase N-terminal" evidence="9">
    <location>
        <begin position="49"/>
        <end position="262"/>
    </location>
</feature>
<dbReference type="EC" id="3.5.1.1" evidence="1"/>
<evidence type="ECO:0000313" key="13">
    <source>
        <dbReference type="Proteomes" id="UP000682733"/>
    </source>
</evidence>
<evidence type="ECO:0000313" key="12">
    <source>
        <dbReference type="EMBL" id="CAF4096047.1"/>
    </source>
</evidence>
<dbReference type="InterPro" id="IPR036152">
    <property type="entry name" value="Asp/glu_Ase-like_sf"/>
</dbReference>
<dbReference type="GO" id="GO:0004067">
    <property type="term" value="F:asparaginase activity"/>
    <property type="evidence" value="ECO:0007669"/>
    <property type="project" value="UniProtKB-UniRule"/>
</dbReference>
<dbReference type="Proteomes" id="UP000677228">
    <property type="component" value="Unassembled WGS sequence"/>
</dbReference>
<dbReference type="Gene3D" id="3.40.50.1170">
    <property type="entry name" value="L-asparaginase, N-terminal domain"/>
    <property type="match status" value="1"/>
</dbReference>
<dbReference type="InterPro" id="IPR037152">
    <property type="entry name" value="L-asparaginase_N_sf"/>
</dbReference>
<evidence type="ECO:0000259" key="9">
    <source>
        <dbReference type="Pfam" id="PF00710"/>
    </source>
</evidence>
<organism evidence="12 13">
    <name type="scientific">Didymodactylos carnosus</name>
    <dbReference type="NCBI Taxonomy" id="1234261"/>
    <lineage>
        <taxon>Eukaryota</taxon>
        <taxon>Metazoa</taxon>
        <taxon>Spiralia</taxon>
        <taxon>Gnathifera</taxon>
        <taxon>Rotifera</taxon>
        <taxon>Eurotatoria</taxon>
        <taxon>Bdelloidea</taxon>
        <taxon>Philodinida</taxon>
        <taxon>Philodinidae</taxon>
        <taxon>Didymodactylos</taxon>
    </lineage>
</organism>
<dbReference type="FunFam" id="3.40.50.40:FF:000001">
    <property type="entry name" value="L-asparaginase 1"/>
    <property type="match status" value="1"/>
</dbReference>
<dbReference type="CDD" id="cd08963">
    <property type="entry name" value="L-asparaginase_I"/>
    <property type="match status" value="1"/>
</dbReference>
<dbReference type="FunFam" id="3.40.50.1170:FF:000003">
    <property type="entry name" value="60 kDa lysophospholipase"/>
    <property type="match status" value="1"/>
</dbReference>
<comment type="caution">
    <text evidence="12">The sequence shown here is derived from an EMBL/GenBank/DDBJ whole genome shotgun (WGS) entry which is preliminary data.</text>
</comment>
<feature type="active site" description="O-isoaspartyl threonine intermediate" evidence="6">
    <location>
        <position position="58"/>
    </location>
</feature>
<evidence type="ECO:0000256" key="5">
    <source>
        <dbReference type="ARBA" id="ARBA00061199"/>
    </source>
</evidence>
<dbReference type="Proteomes" id="UP000682733">
    <property type="component" value="Unassembled WGS sequence"/>
</dbReference>
<comment type="similarity">
    <text evidence="5">In the N-terminal section; belongs to the asparaginase 1 family.</text>
</comment>
<dbReference type="InterPro" id="IPR027474">
    <property type="entry name" value="L-asparaginase_N"/>
</dbReference>
<gene>
    <name evidence="11" type="ORF">OVA965_LOCUS28106</name>
    <name evidence="12" type="ORF">TMI583_LOCUS28855</name>
</gene>
<dbReference type="EMBL" id="CAJOBA010040517">
    <property type="protein sequence ID" value="CAF4096047.1"/>
    <property type="molecule type" value="Genomic_DNA"/>
</dbReference>
<evidence type="ECO:0000313" key="11">
    <source>
        <dbReference type="EMBL" id="CAF1291272.1"/>
    </source>
</evidence>
<dbReference type="Pfam" id="PF00710">
    <property type="entry name" value="Asparaginase"/>
    <property type="match status" value="1"/>
</dbReference>
<name>A0A8S2Q9F9_9BILA</name>
<dbReference type="InterPro" id="IPR006033">
    <property type="entry name" value="AsnA_fam"/>
</dbReference>
<evidence type="ECO:0000256" key="3">
    <source>
        <dbReference type="ARBA" id="ARBA00022801"/>
    </source>
</evidence>